<evidence type="ECO:0000313" key="2">
    <source>
        <dbReference type="Proteomes" id="UP000308092"/>
    </source>
</evidence>
<reference evidence="1 2" key="1">
    <citation type="submission" date="2019-03" db="EMBL/GenBank/DDBJ databases">
        <title>The genome sequence of a newly discovered highly antifungal drug resistant Aspergillus species, Aspergillus tanneri NIH 1004.</title>
        <authorList>
            <person name="Mounaud S."/>
            <person name="Singh I."/>
            <person name="Joardar V."/>
            <person name="Pakala S."/>
            <person name="Pakala S."/>
            <person name="Venepally P."/>
            <person name="Hoover J."/>
            <person name="Nierman W."/>
            <person name="Chung J."/>
            <person name="Losada L."/>
        </authorList>
    </citation>
    <scope>NUCLEOTIDE SEQUENCE [LARGE SCALE GENOMIC DNA]</scope>
    <source>
        <strain evidence="1 2">NIH1004</strain>
    </source>
</reference>
<keyword evidence="2" id="KW-1185">Reference proteome</keyword>
<dbReference type="AlphaFoldDB" id="A0A4S3IZW9"/>
<protein>
    <submittedName>
        <fullName evidence="1">Uncharacterized protein</fullName>
    </submittedName>
</protein>
<dbReference type="EMBL" id="SOSA01000973">
    <property type="protein sequence ID" value="THC87976.1"/>
    <property type="molecule type" value="Genomic_DNA"/>
</dbReference>
<gene>
    <name evidence="1" type="ORF">EYZ11_012576</name>
</gene>
<dbReference type="Proteomes" id="UP000308092">
    <property type="component" value="Unassembled WGS sequence"/>
</dbReference>
<organism evidence="1 2">
    <name type="scientific">Aspergillus tanneri</name>
    <dbReference type="NCBI Taxonomy" id="1220188"/>
    <lineage>
        <taxon>Eukaryota</taxon>
        <taxon>Fungi</taxon>
        <taxon>Dikarya</taxon>
        <taxon>Ascomycota</taxon>
        <taxon>Pezizomycotina</taxon>
        <taxon>Eurotiomycetes</taxon>
        <taxon>Eurotiomycetidae</taxon>
        <taxon>Eurotiales</taxon>
        <taxon>Aspergillaceae</taxon>
        <taxon>Aspergillus</taxon>
        <taxon>Aspergillus subgen. Circumdati</taxon>
    </lineage>
</organism>
<name>A0A4S3IZW9_9EURO</name>
<sequence>MTEFGRDRTADGPLDQMY</sequence>
<comment type="caution">
    <text evidence="1">The sequence shown here is derived from an EMBL/GenBank/DDBJ whole genome shotgun (WGS) entry which is preliminary data.</text>
</comment>
<proteinExistence type="predicted"/>
<evidence type="ECO:0000313" key="1">
    <source>
        <dbReference type="EMBL" id="THC87976.1"/>
    </source>
</evidence>
<accession>A0A4S3IZW9</accession>
<dbReference type="VEuPathDB" id="FungiDB:EYZ11_012576"/>